<keyword evidence="2" id="KW-1185">Reference proteome</keyword>
<organism evidence="1 2">
    <name type="scientific">Portunus trituberculatus</name>
    <name type="common">Swimming crab</name>
    <name type="synonym">Neptunus trituberculatus</name>
    <dbReference type="NCBI Taxonomy" id="210409"/>
    <lineage>
        <taxon>Eukaryota</taxon>
        <taxon>Metazoa</taxon>
        <taxon>Ecdysozoa</taxon>
        <taxon>Arthropoda</taxon>
        <taxon>Crustacea</taxon>
        <taxon>Multicrustacea</taxon>
        <taxon>Malacostraca</taxon>
        <taxon>Eumalacostraca</taxon>
        <taxon>Eucarida</taxon>
        <taxon>Decapoda</taxon>
        <taxon>Pleocyemata</taxon>
        <taxon>Brachyura</taxon>
        <taxon>Eubrachyura</taxon>
        <taxon>Portunoidea</taxon>
        <taxon>Portunidae</taxon>
        <taxon>Portuninae</taxon>
        <taxon>Portunus</taxon>
    </lineage>
</organism>
<comment type="caution">
    <text evidence="1">The sequence shown here is derived from an EMBL/GenBank/DDBJ whole genome shotgun (WGS) entry which is preliminary data.</text>
</comment>
<dbReference type="Proteomes" id="UP000324222">
    <property type="component" value="Unassembled WGS sequence"/>
</dbReference>
<sequence length="217" mass="23904">MNLHKLLGGCVHPAAVPETSPLKSLRKGRGVTSFRHTLSRPSSVFTRLPVKDMLIHLRRSNLPRWQHLSRDTGLNPLGVGGCCLDVCTRSNNFFERPCIPPPNLSITVPQHAPPPHATTTKAAATFDTLAAATTEAYTRSSPWTALPLLISTGQYKPHLTSGDRESRWENLASELANTMQKGGVHRRGRRVQTVLAAWRLARALLITVHGNETPMIF</sequence>
<evidence type="ECO:0000313" key="1">
    <source>
        <dbReference type="EMBL" id="MPC61952.1"/>
    </source>
</evidence>
<reference evidence="1 2" key="1">
    <citation type="submission" date="2019-05" db="EMBL/GenBank/DDBJ databases">
        <title>Another draft genome of Portunus trituberculatus and its Hox gene families provides insights of decapod evolution.</title>
        <authorList>
            <person name="Jeong J.-H."/>
            <person name="Song I."/>
            <person name="Kim S."/>
            <person name="Choi T."/>
            <person name="Kim D."/>
            <person name="Ryu S."/>
            <person name="Kim W."/>
        </authorList>
    </citation>
    <scope>NUCLEOTIDE SEQUENCE [LARGE SCALE GENOMIC DNA]</scope>
    <source>
        <tissue evidence="1">Muscle</tissue>
    </source>
</reference>
<dbReference type="EMBL" id="VSRR010019148">
    <property type="protein sequence ID" value="MPC61952.1"/>
    <property type="molecule type" value="Genomic_DNA"/>
</dbReference>
<gene>
    <name evidence="1" type="ORF">E2C01_056031</name>
</gene>
<name>A0A5B7GT00_PORTR</name>
<evidence type="ECO:0000313" key="2">
    <source>
        <dbReference type="Proteomes" id="UP000324222"/>
    </source>
</evidence>
<protein>
    <submittedName>
        <fullName evidence="1">Uncharacterized protein</fullName>
    </submittedName>
</protein>
<proteinExistence type="predicted"/>
<dbReference type="AlphaFoldDB" id="A0A5B7GT00"/>
<accession>A0A5B7GT00</accession>